<dbReference type="KEGG" id="fli:Fleli_1425"/>
<dbReference type="AlphaFoldDB" id="I4AIR7"/>
<proteinExistence type="inferred from homology"/>
<organism evidence="2 3">
    <name type="scientific">Bernardetia litoralis (strain ATCC 23117 / DSM 6794 / NBRC 15988 / NCIMB 1366 / Fx l1 / Sio-4)</name>
    <name type="common">Flexibacter litoralis</name>
    <dbReference type="NCBI Taxonomy" id="880071"/>
    <lineage>
        <taxon>Bacteria</taxon>
        <taxon>Pseudomonadati</taxon>
        <taxon>Bacteroidota</taxon>
        <taxon>Cytophagia</taxon>
        <taxon>Cytophagales</taxon>
        <taxon>Bernardetiaceae</taxon>
        <taxon>Bernardetia</taxon>
    </lineage>
</organism>
<dbReference type="InterPro" id="IPR002347">
    <property type="entry name" value="SDR_fam"/>
</dbReference>
<dbReference type="HOGENOM" id="CLU_010194_1_0_10"/>
<keyword evidence="3" id="KW-1185">Reference proteome</keyword>
<dbReference type="PROSITE" id="PS00061">
    <property type="entry name" value="ADH_SHORT"/>
    <property type="match status" value="1"/>
</dbReference>
<dbReference type="Gene3D" id="3.40.50.720">
    <property type="entry name" value="NAD(P)-binding Rossmann-like Domain"/>
    <property type="match status" value="1"/>
</dbReference>
<dbReference type="PATRIC" id="fig|880071.3.peg.1401"/>
<comment type="similarity">
    <text evidence="1">Belongs to the short-chain dehydrogenases/reductases (SDR) family.</text>
</comment>
<dbReference type="InterPro" id="IPR020904">
    <property type="entry name" value="Sc_DH/Rdtase_CS"/>
</dbReference>
<dbReference type="OrthoDB" id="9804104at2"/>
<dbReference type="PRINTS" id="PR00080">
    <property type="entry name" value="SDRFAMILY"/>
</dbReference>
<evidence type="ECO:0000256" key="1">
    <source>
        <dbReference type="ARBA" id="ARBA00006484"/>
    </source>
</evidence>
<dbReference type="InterPro" id="IPR036291">
    <property type="entry name" value="NAD(P)-bd_dom_sf"/>
</dbReference>
<dbReference type="Pfam" id="PF13561">
    <property type="entry name" value="adh_short_C2"/>
    <property type="match status" value="1"/>
</dbReference>
<dbReference type="PRINTS" id="PR00081">
    <property type="entry name" value="GDHRDH"/>
</dbReference>
<dbReference type="eggNOG" id="COG1028">
    <property type="taxonomic scope" value="Bacteria"/>
</dbReference>
<sequence length="253" mass="26912">MSRFQDKVCIVTGGGSGIGLAAARLFLAEGAKVMISGRTKEKLDKACEELGSDRVHSIKADISVAADRKALVSETVKTFGKIDILHINSGIAKAAPIEQMTEQMYDEVFAINLKGPYFLIQAALPEMNDGGSIVLTGSISNQIGQHSLSAYGASKAGLRSVARMLSTELLPRKIRINMVSPGVTQTPILNMPGLSADQVQSMIQALASQNPMKRIGQPEEVAKAALFLASDDSSYMLGTELIVDGGFTQLQLT</sequence>
<dbReference type="FunFam" id="3.40.50.720:FF:000084">
    <property type="entry name" value="Short-chain dehydrogenase reductase"/>
    <property type="match status" value="1"/>
</dbReference>
<dbReference type="STRING" id="880071.Fleli_1425"/>
<dbReference type="RefSeq" id="WP_014797309.1">
    <property type="nucleotide sequence ID" value="NC_018018.1"/>
</dbReference>
<dbReference type="CDD" id="cd05233">
    <property type="entry name" value="SDR_c"/>
    <property type="match status" value="1"/>
</dbReference>
<evidence type="ECO:0000313" key="2">
    <source>
        <dbReference type="EMBL" id="AFM03852.1"/>
    </source>
</evidence>
<evidence type="ECO:0000313" key="3">
    <source>
        <dbReference type="Proteomes" id="UP000006054"/>
    </source>
</evidence>
<name>I4AIR7_BERLS</name>
<dbReference type="Proteomes" id="UP000006054">
    <property type="component" value="Chromosome"/>
</dbReference>
<gene>
    <name evidence="2" type="ordered locus">Fleli_1425</name>
</gene>
<dbReference type="PANTHER" id="PTHR42760">
    <property type="entry name" value="SHORT-CHAIN DEHYDROGENASES/REDUCTASES FAMILY MEMBER"/>
    <property type="match status" value="1"/>
</dbReference>
<reference evidence="3" key="1">
    <citation type="submission" date="2012-06" db="EMBL/GenBank/DDBJ databases">
        <title>The complete genome of Flexibacter litoralis DSM 6794.</title>
        <authorList>
            <person name="Lucas S."/>
            <person name="Copeland A."/>
            <person name="Lapidus A."/>
            <person name="Glavina del Rio T."/>
            <person name="Dalin E."/>
            <person name="Tice H."/>
            <person name="Bruce D."/>
            <person name="Goodwin L."/>
            <person name="Pitluck S."/>
            <person name="Peters L."/>
            <person name="Ovchinnikova G."/>
            <person name="Lu M."/>
            <person name="Kyrpides N."/>
            <person name="Mavromatis K."/>
            <person name="Ivanova N."/>
            <person name="Brettin T."/>
            <person name="Detter J.C."/>
            <person name="Han C."/>
            <person name="Larimer F."/>
            <person name="Land M."/>
            <person name="Hauser L."/>
            <person name="Markowitz V."/>
            <person name="Cheng J.-F."/>
            <person name="Hugenholtz P."/>
            <person name="Woyke T."/>
            <person name="Wu D."/>
            <person name="Spring S."/>
            <person name="Lang E."/>
            <person name="Kopitz M."/>
            <person name="Brambilla E."/>
            <person name="Klenk H.-P."/>
            <person name="Eisen J.A."/>
        </authorList>
    </citation>
    <scope>NUCLEOTIDE SEQUENCE [LARGE SCALE GENOMIC DNA]</scope>
    <source>
        <strain evidence="3">ATCC 23117 / DSM 6794 / NBRC 15988 / NCIMB 1366 / Sio-4</strain>
    </source>
</reference>
<accession>I4AIR7</accession>
<evidence type="ECO:0008006" key="4">
    <source>
        <dbReference type="Google" id="ProtNLM"/>
    </source>
</evidence>
<dbReference type="SUPFAM" id="SSF51735">
    <property type="entry name" value="NAD(P)-binding Rossmann-fold domains"/>
    <property type="match status" value="1"/>
</dbReference>
<protein>
    <recommendedName>
        <fullName evidence="4">Short-chain alcohol dehydrogenase like protein</fullName>
    </recommendedName>
</protein>
<dbReference type="EMBL" id="CP003345">
    <property type="protein sequence ID" value="AFM03852.1"/>
    <property type="molecule type" value="Genomic_DNA"/>
</dbReference>
<dbReference type="NCBIfam" id="NF005559">
    <property type="entry name" value="PRK07231.1"/>
    <property type="match status" value="1"/>
</dbReference>
<dbReference type="GO" id="GO:0016616">
    <property type="term" value="F:oxidoreductase activity, acting on the CH-OH group of donors, NAD or NADP as acceptor"/>
    <property type="evidence" value="ECO:0007669"/>
    <property type="project" value="TreeGrafter"/>
</dbReference>